<name>A0A6V7HF77_9HYME</name>
<evidence type="ECO:0000259" key="14">
    <source>
        <dbReference type="Pfam" id="PF13851"/>
    </source>
</evidence>
<proteinExistence type="inferred from homology"/>
<keyword evidence="8 13" id="KW-0175">Coiled coil</keyword>
<comment type="subcellular location">
    <subcellularLocation>
        <location evidence="1">Cell projection</location>
        <location evidence="1">Cilium</location>
        <location evidence="1">Flagellum</location>
    </subcellularLocation>
    <subcellularLocation>
        <location evidence="2">Cytoplasm</location>
        <location evidence="2">Cytoskeleton</location>
    </subcellularLocation>
</comment>
<keyword evidence="11" id="KW-0966">Cell projection</keyword>
<evidence type="ECO:0000313" key="16">
    <source>
        <dbReference type="Proteomes" id="UP000752696"/>
    </source>
</evidence>
<feature type="domain" description="Growth arrest-specific protein 8" evidence="14">
    <location>
        <begin position="303"/>
        <end position="384"/>
    </location>
</feature>
<evidence type="ECO:0000256" key="2">
    <source>
        <dbReference type="ARBA" id="ARBA00004245"/>
    </source>
</evidence>
<dbReference type="InterPro" id="IPR025593">
    <property type="entry name" value="GAS8_dom"/>
</dbReference>
<evidence type="ECO:0000256" key="5">
    <source>
        <dbReference type="ARBA" id="ARBA00022490"/>
    </source>
</evidence>
<evidence type="ECO:0000313" key="15">
    <source>
        <dbReference type="EMBL" id="CAD1478942.1"/>
    </source>
</evidence>
<feature type="coiled-coil region" evidence="13">
    <location>
        <begin position="328"/>
        <end position="387"/>
    </location>
</feature>
<keyword evidence="7" id="KW-0282">Flagellum</keyword>
<dbReference type="Proteomes" id="UP000752696">
    <property type="component" value="Unassembled WGS sequence"/>
</dbReference>
<evidence type="ECO:0000256" key="4">
    <source>
        <dbReference type="ARBA" id="ARBA00021301"/>
    </source>
</evidence>
<keyword evidence="9" id="KW-0969">Cilium</keyword>
<reference evidence="15" key="1">
    <citation type="submission" date="2020-07" db="EMBL/GenBank/DDBJ databases">
        <authorList>
            <person name="Nazaruddin N."/>
        </authorList>
    </citation>
    <scope>NUCLEOTIDE SEQUENCE</scope>
</reference>
<comment type="caution">
    <text evidence="15">The sequence shown here is derived from an EMBL/GenBank/DDBJ whole genome shotgun (WGS) entry which is preliminary data.</text>
</comment>
<feature type="non-terminal residue" evidence="15">
    <location>
        <position position="1"/>
    </location>
</feature>
<keyword evidence="6" id="KW-0493">Microtubule</keyword>
<dbReference type="GO" id="GO:0031267">
    <property type="term" value="F:small GTPase binding"/>
    <property type="evidence" value="ECO:0007669"/>
    <property type="project" value="InterPro"/>
</dbReference>
<sequence length="442" mass="52052">GPKKAKAPTTVDGVDTTKMNREQLEFYVHKILEEMEREREERNFFQLERDKIRTFWEITRHQLDEAQATVRNKEREKEELSEKHEGELKLYKQKVKHLMYEHQTNLSETKAEHMVALKMAQDDHILQENELIKDKRELKRLQKEQDLAHINKIKTLKLQHAEETDKLIKQFENEAQELEQKYEQKLTSQYESLTLKHRMEITEVEERKNTQIANLIKNHEAAFAEMKTYYNDITLNNLSLIKSMKDQMDQMRSNEERMKKQVRELTTENKKYSIDAKSYEESLANFTRQLANYDKDKQSLICQSERNELHSRFVSAILELQQKTGLKNVLLEKKLEKLSDLLEQREAQISEVLTAAQLDPMAVLNANKKIENMLNRKNNAIQDLQYELAKVCKAHDDLLRTYEAKLQEYGIPKSELGFQPLRVKAITTKLGLGPAGLVTSNH</sequence>
<dbReference type="GO" id="GO:0031514">
    <property type="term" value="C:motile cilium"/>
    <property type="evidence" value="ECO:0007669"/>
    <property type="project" value="UniProtKB-SubCell"/>
</dbReference>
<evidence type="ECO:0000256" key="8">
    <source>
        <dbReference type="ARBA" id="ARBA00023054"/>
    </source>
</evidence>
<feature type="coiled-coil region" evidence="13">
    <location>
        <begin position="241"/>
        <end position="296"/>
    </location>
</feature>
<dbReference type="PANTHER" id="PTHR31543">
    <property type="entry name" value="DYNEIN REGULATORY COMPLEX SUBUNIT 4"/>
    <property type="match status" value="1"/>
</dbReference>
<dbReference type="AlphaFoldDB" id="A0A6V7HF77"/>
<evidence type="ECO:0000256" key="11">
    <source>
        <dbReference type="ARBA" id="ARBA00023273"/>
    </source>
</evidence>
<dbReference type="OrthoDB" id="275583at2759"/>
<evidence type="ECO:0000256" key="7">
    <source>
        <dbReference type="ARBA" id="ARBA00022846"/>
    </source>
</evidence>
<feature type="coiled-coil region" evidence="13">
    <location>
        <begin position="28"/>
        <end position="90"/>
    </location>
</feature>
<dbReference type="Pfam" id="PF13851">
    <property type="entry name" value="GAS"/>
    <property type="match status" value="2"/>
</dbReference>
<keyword evidence="5" id="KW-0963">Cytoplasm</keyword>
<keyword evidence="10" id="KW-0206">Cytoskeleton</keyword>
<evidence type="ECO:0000256" key="12">
    <source>
        <dbReference type="ARBA" id="ARBA00031568"/>
    </source>
</evidence>
<dbReference type="InterPro" id="IPR039308">
    <property type="entry name" value="GAS8"/>
</dbReference>
<gene>
    <name evidence="15" type="ORF">MHI_LOCUS834211</name>
</gene>
<evidence type="ECO:0000256" key="13">
    <source>
        <dbReference type="SAM" id="Coils"/>
    </source>
</evidence>
<protein>
    <recommendedName>
        <fullName evidence="4">Dynein regulatory complex subunit 4</fullName>
    </recommendedName>
    <alternativeName>
        <fullName evidence="12">Growth arrest-specific protein 8</fullName>
    </alternativeName>
</protein>
<dbReference type="EMBL" id="CAJDYZ010011124">
    <property type="protein sequence ID" value="CAD1478942.1"/>
    <property type="molecule type" value="Genomic_DNA"/>
</dbReference>
<dbReference type="GO" id="GO:0005874">
    <property type="term" value="C:microtubule"/>
    <property type="evidence" value="ECO:0007669"/>
    <property type="project" value="UniProtKB-KW"/>
</dbReference>
<feature type="coiled-coil region" evidence="13">
    <location>
        <begin position="124"/>
        <end position="188"/>
    </location>
</feature>
<evidence type="ECO:0000256" key="6">
    <source>
        <dbReference type="ARBA" id="ARBA00022701"/>
    </source>
</evidence>
<dbReference type="PANTHER" id="PTHR31543:SF0">
    <property type="entry name" value="DYNEIN REGULATORY COMPLEX SUBUNIT 4"/>
    <property type="match status" value="1"/>
</dbReference>
<dbReference type="GO" id="GO:0048870">
    <property type="term" value="P:cell motility"/>
    <property type="evidence" value="ECO:0007669"/>
    <property type="project" value="InterPro"/>
</dbReference>
<evidence type="ECO:0000256" key="10">
    <source>
        <dbReference type="ARBA" id="ARBA00023212"/>
    </source>
</evidence>
<dbReference type="GO" id="GO:0005794">
    <property type="term" value="C:Golgi apparatus"/>
    <property type="evidence" value="ECO:0007669"/>
    <property type="project" value="TreeGrafter"/>
</dbReference>
<dbReference type="GO" id="GO:0008017">
    <property type="term" value="F:microtubule binding"/>
    <property type="evidence" value="ECO:0007669"/>
    <property type="project" value="InterPro"/>
</dbReference>
<feature type="domain" description="Growth arrest-specific protein 8" evidence="14">
    <location>
        <begin position="214"/>
        <end position="300"/>
    </location>
</feature>
<evidence type="ECO:0000256" key="3">
    <source>
        <dbReference type="ARBA" id="ARBA00009859"/>
    </source>
</evidence>
<keyword evidence="16" id="KW-1185">Reference proteome</keyword>
<evidence type="ECO:0000256" key="9">
    <source>
        <dbReference type="ARBA" id="ARBA00023069"/>
    </source>
</evidence>
<comment type="similarity">
    <text evidence="3">Belongs to the DRC4 family.</text>
</comment>
<accession>A0A6V7HF77</accession>
<organism evidence="15 16">
    <name type="scientific">Heterotrigona itama</name>
    <dbReference type="NCBI Taxonomy" id="395501"/>
    <lineage>
        <taxon>Eukaryota</taxon>
        <taxon>Metazoa</taxon>
        <taxon>Ecdysozoa</taxon>
        <taxon>Arthropoda</taxon>
        <taxon>Hexapoda</taxon>
        <taxon>Insecta</taxon>
        <taxon>Pterygota</taxon>
        <taxon>Neoptera</taxon>
        <taxon>Endopterygota</taxon>
        <taxon>Hymenoptera</taxon>
        <taxon>Apocrita</taxon>
        <taxon>Aculeata</taxon>
        <taxon>Apoidea</taxon>
        <taxon>Anthophila</taxon>
        <taxon>Apidae</taxon>
        <taxon>Heterotrigona</taxon>
    </lineage>
</organism>
<evidence type="ECO:0000256" key="1">
    <source>
        <dbReference type="ARBA" id="ARBA00004230"/>
    </source>
</evidence>